<dbReference type="InterPro" id="IPR024083">
    <property type="entry name" value="Fumarase/histidase_N"/>
</dbReference>
<feature type="compositionally biased region" description="Low complexity" evidence="3">
    <location>
        <begin position="532"/>
        <end position="548"/>
    </location>
</feature>
<dbReference type="PANTHER" id="PTHR43172">
    <property type="entry name" value="ADENYLOSUCCINATE LYASE"/>
    <property type="match status" value="1"/>
</dbReference>
<evidence type="ECO:0000256" key="2">
    <source>
        <dbReference type="ARBA" id="ARBA00023239"/>
    </source>
</evidence>
<proteinExistence type="predicted"/>
<comment type="subunit">
    <text evidence="1">Homotetramer. Residues from neighboring subunits contribute catalytic and substrate-binding residues to each active site.</text>
</comment>
<dbReference type="Gene3D" id="1.20.200.10">
    <property type="entry name" value="Fumarase/aspartase (Central domain)"/>
    <property type="match status" value="1"/>
</dbReference>
<dbReference type="Bgee" id="ENSMODG00000012930">
    <property type="expression patterns" value="Expressed in skeletal muscle tissue and 17 other cell types or tissues"/>
</dbReference>
<dbReference type="Gene3D" id="1.10.275.10">
    <property type="entry name" value="Fumarase/aspartase (N-terminal domain)"/>
    <property type="match status" value="2"/>
</dbReference>
<dbReference type="GO" id="GO:0070626">
    <property type="term" value="F:(S)-2-(5-amino-1-(5-phospho-D-ribosyl)imidazole-4-carboxamido) succinate lyase (fumarate-forming) activity"/>
    <property type="evidence" value="ECO:0000318"/>
    <property type="project" value="GO_Central"/>
</dbReference>
<keyword evidence="6" id="KW-1185">Reference proteome</keyword>
<dbReference type="PROSITE" id="PS00163">
    <property type="entry name" value="FUMARATE_LYASES"/>
    <property type="match status" value="1"/>
</dbReference>
<gene>
    <name evidence="5" type="primary">ADSL</name>
</gene>
<dbReference type="InterPro" id="IPR020557">
    <property type="entry name" value="Fumarate_lyase_CS"/>
</dbReference>
<dbReference type="STRING" id="13616.ENSMODP00000051115"/>
<feature type="compositionally biased region" description="Basic and acidic residues" evidence="3">
    <location>
        <begin position="106"/>
        <end position="122"/>
    </location>
</feature>
<dbReference type="AlphaFoldDB" id="A0A5F8GU99"/>
<dbReference type="GO" id="GO:0044208">
    <property type="term" value="P:'de novo' AMP biosynthetic process"/>
    <property type="evidence" value="ECO:0000318"/>
    <property type="project" value="GO_Central"/>
</dbReference>
<dbReference type="FunCoup" id="A0A5F8GU99">
    <property type="interactions" value="997"/>
</dbReference>
<feature type="region of interest" description="Disordered" evidence="3">
    <location>
        <begin position="456"/>
        <end position="491"/>
    </location>
</feature>
<dbReference type="Ensembl" id="ENSMODT00000063942.1">
    <property type="protein sequence ID" value="ENSMODP00000051115.1"/>
    <property type="gene ID" value="ENSMODG00000012930.4"/>
</dbReference>
<keyword evidence="2" id="KW-0456">Lyase</keyword>
<dbReference type="GO" id="GO:0032991">
    <property type="term" value="C:protein-containing complex"/>
    <property type="evidence" value="ECO:0007669"/>
    <property type="project" value="Ensembl"/>
</dbReference>
<feature type="domain" description="Fumarate lyase N-terminal" evidence="4">
    <location>
        <begin position="180"/>
        <end position="390"/>
    </location>
</feature>
<dbReference type="GO" id="GO:0004018">
    <property type="term" value="F:N6-(1,2-dicarboxyethyl)AMP AMP-lyase (fumarate-forming) activity"/>
    <property type="evidence" value="ECO:0000318"/>
    <property type="project" value="GO_Central"/>
</dbReference>
<dbReference type="InterPro" id="IPR022761">
    <property type="entry name" value="Fumarate_lyase_N"/>
</dbReference>
<dbReference type="GO" id="GO:0042802">
    <property type="term" value="F:identical protein binding"/>
    <property type="evidence" value="ECO:0007669"/>
    <property type="project" value="Ensembl"/>
</dbReference>
<feature type="region of interest" description="Disordered" evidence="3">
    <location>
        <begin position="91"/>
        <end position="122"/>
    </location>
</feature>
<feature type="compositionally biased region" description="Low complexity" evidence="3">
    <location>
        <begin position="581"/>
        <end position="593"/>
    </location>
</feature>
<reference evidence="5" key="2">
    <citation type="submission" date="2025-08" db="UniProtKB">
        <authorList>
            <consortium name="Ensembl"/>
        </authorList>
    </citation>
    <scope>IDENTIFICATION</scope>
</reference>
<evidence type="ECO:0000313" key="5">
    <source>
        <dbReference type="Ensembl" id="ENSMODP00000051115.1"/>
    </source>
</evidence>
<accession>A0A5F8GU99</accession>
<organism evidence="5 6">
    <name type="scientific">Monodelphis domestica</name>
    <name type="common">Gray short-tailed opossum</name>
    <dbReference type="NCBI Taxonomy" id="13616"/>
    <lineage>
        <taxon>Eukaryota</taxon>
        <taxon>Metazoa</taxon>
        <taxon>Chordata</taxon>
        <taxon>Craniata</taxon>
        <taxon>Vertebrata</taxon>
        <taxon>Euteleostomi</taxon>
        <taxon>Mammalia</taxon>
        <taxon>Metatheria</taxon>
        <taxon>Didelphimorphia</taxon>
        <taxon>Didelphidae</taxon>
        <taxon>Monodelphis</taxon>
    </lineage>
</organism>
<dbReference type="PRINTS" id="PR00145">
    <property type="entry name" value="ARGSUCLYASE"/>
</dbReference>
<evidence type="ECO:0000313" key="6">
    <source>
        <dbReference type="Proteomes" id="UP000002280"/>
    </source>
</evidence>
<dbReference type="SUPFAM" id="SSF48557">
    <property type="entry name" value="L-aspartase-like"/>
    <property type="match status" value="1"/>
</dbReference>
<protein>
    <submittedName>
        <fullName evidence="5">Adenylosuccinate lyase</fullName>
    </submittedName>
</protein>
<sequence>MTSRRKQRRGGVIRHRAWVSSSATRKRGVLMAANGCGGGEMAGHDTYRSPLAARYASPEMAFIFSDAHKFQTWRQLWLFLAEAEQDLPAPGPAALGGSFTQRKRSKCVEGRTRQIPDPEARPGRARASMRACWKLGLPITDEQLDEMRANLHTIDYKMAADEEKRLRHDVMAHVHTFGHCCPKAAGIIHLGATSCYVGDNTDLITLKKAFELLLPKLARVISRLADFAAEHAGLPTLGFTHFQPAQLTTVGKRCCLWIQDLCMDLERLTRARDDLRFRGVKGTTGTQASFLQLFEGDHGKVEELDKMVTEKAGFQRAFIITGQTYTRKVDIEALSVLASLGASVHKICTDIRLLANLKELEEPFEKQQIGSSAMPYKRNPMRCERCCSLARHLMTLVLDPLQTASVQWLERTLDDSANRSARGLLAWRGWGEPGRQQGKGRLLSQAPVFGRSLPHCRHHPEHSAERVRGARGVPQGTGRGSPQSPWGTLCPNCPDAEQLEATGQRLRGWSQAWRREGIWEGRRGGWRPAQDSPSPAGHRAAHPPGAALHGHREHHHGRGEGGRQPTGEGDPRAWGASPGRATGAGAALTALSPPGLPRENQGAVPRGGRRGEAGGGR</sequence>
<dbReference type="InParanoid" id="A0A5F8GU99"/>
<reference evidence="5 6" key="1">
    <citation type="journal article" date="2007" name="Nature">
        <title>Genome of the marsupial Monodelphis domestica reveals innovation in non-coding sequences.</title>
        <authorList>
            <person name="Mikkelsen T.S."/>
            <person name="Wakefield M.J."/>
            <person name="Aken B."/>
            <person name="Amemiya C.T."/>
            <person name="Chang J.L."/>
            <person name="Duke S."/>
            <person name="Garber M."/>
            <person name="Gentles A.J."/>
            <person name="Goodstadt L."/>
            <person name="Heger A."/>
            <person name="Jurka J."/>
            <person name="Kamal M."/>
            <person name="Mauceli E."/>
            <person name="Searle S.M."/>
            <person name="Sharpe T."/>
            <person name="Baker M.L."/>
            <person name="Batzer M.A."/>
            <person name="Benos P.V."/>
            <person name="Belov K."/>
            <person name="Clamp M."/>
            <person name="Cook A."/>
            <person name="Cuff J."/>
            <person name="Das R."/>
            <person name="Davidow L."/>
            <person name="Deakin J.E."/>
            <person name="Fazzari M.J."/>
            <person name="Glass J.L."/>
            <person name="Grabherr M."/>
            <person name="Greally J.M."/>
            <person name="Gu W."/>
            <person name="Hore T.A."/>
            <person name="Huttley G.A."/>
            <person name="Kleber M."/>
            <person name="Jirtle R.L."/>
            <person name="Koina E."/>
            <person name="Lee J.T."/>
            <person name="Mahony S."/>
            <person name="Marra M.A."/>
            <person name="Miller R.D."/>
            <person name="Nicholls R.D."/>
            <person name="Oda M."/>
            <person name="Papenfuss A.T."/>
            <person name="Parra Z.E."/>
            <person name="Pollock D.D."/>
            <person name="Ray D.A."/>
            <person name="Schein J.E."/>
            <person name="Speed T.P."/>
            <person name="Thompson K."/>
            <person name="VandeBerg J.L."/>
            <person name="Wade C.M."/>
            <person name="Walker J.A."/>
            <person name="Waters P.D."/>
            <person name="Webber C."/>
            <person name="Weidman J.R."/>
            <person name="Xie X."/>
            <person name="Zody M.C."/>
            <person name="Baldwin J."/>
            <person name="Abdouelleil A."/>
            <person name="Abdulkadir J."/>
            <person name="Abebe A."/>
            <person name="Abera B."/>
            <person name="Abreu J."/>
            <person name="Acer S.C."/>
            <person name="Aftuck L."/>
            <person name="Alexander A."/>
            <person name="An P."/>
            <person name="Anderson E."/>
            <person name="Anderson S."/>
            <person name="Arachi H."/>
            <person name="Azer M."/>
            <person name="Bachantsang P."/>
            <person name="Barry A."/>
            <person name="Bayul T."/>
            <person name="Berlin A."/>
            <person name="Bessette D."/>
            <person name="Bloom T."/>
            <person name="Bloom T."/>
            <person name="Boguslavskiy L."/>
            <person name="Bonnet C."/>
            <person name="Boukhgalter B."/>
            <person name="Bourzgui I."/>
            <person name="Brown A."/>
            <person name="Cahill P."/>
            <person name="Channer S."/>
            <person name="Cheshatsang Y."/>
            <person name="Chuda L."/>
            <person name="Citroen M."/>
            <person name="Collymore A."/>
            <person name="Cooke P."/>
            <person name="Costello M."/>
            <person name="D'Aco K."/>
            <person name="Daza R."/>
            <person name="De Haan G."/>
            <person name="DeGray S."/>
            <person name="DeMaso C."/>
            <person name="Dhargay N."/>
            <person name="Dooley K."/>
            <person name="Dooley E."/>
            <person name="Doricent M."/>
            <person name="Dorje P."/>
            <person name="Dorjee K."/>
            <person name="Dupes A."/>
            <person name="Elong R."/>
            <person name="Falk J."/>
            <person name="Farina A."/>
            <person name="Faro S."/>
            <person name="Ferguson D."/>
            <person name="Fisher S."/>
            <person name="Foley C.D."/>
            <person name="Franke A."/>
            <person name="Friedrich D."/>
            <person name="Gadbois L."/>
            <person name="Gearin G."/>
            <person name="Gearin C.R."/>
            <person name="Giannoukos G."/>
            <person name="Goode T."/>
            <person name="Graham J."/>
            <person name="Grandbois E."/>
            <person name="Grewal S."/>
            <person name="Gyaltsen K."/>
            <person name="Hafez N."/>
            <person name="Hagos B."/>
            <person name="Hall J."/>
            <person name="Henson C."/>
            <person name="Hollinger A."/>
            <person name="Honan T."/>
            <person name="Huard M.D."/>
            <person name="Hughes L."/>
            <person name="Hurhula B."/>
            <person name="Husby M.E."/>
            <person name="Kamat A."/>
            <person name="Kanga B."/>
            <person name="Kashin S."/>
            <person name="Khazanovich D."/>
            <person name="Kisner P."/>
            <person name="Lance K."/>
            <person name="Lara M."/>
            <person name="Lee W."/>
            <person name="Lennon N."/>
            <person name="Letendre F."/>
            <person name="LeVine R."/>
            <person name="Lipovsky A."/>
            <person name="Liu X."/>
            <person name="Liu J."/>
            <person name="Liu S."/>
            <person name="Lokyitsang T."/>
            <person name="Lokyitsang Y."/>
            <person name="Lubonja R."/>
            <person name="Lui A."/>
            <person name="MacDonald P."/>
            <person name="Magnisalis V."/>
            <person name="Maru K."/>
            <person name="Matthews C."/>
            <person name="McCusker W."/>
            <person name="McDonough S."/>
            <person name="Mehta T."/>
            <person name="Meldrim J."/>
            <person name="Meneus L."/>
            <person name="Mihai O."/>
            <person name="Mihalev A."/>
            <person name="Mihova T."/>
            <person name="Mittelman R."/>
            <person name="Mlenga V."/>
            <person name="Montmayeur A."/>
            <person name="Mulrain L."/>
            <person name="Navidi A."/>
            <person name="Naylor J."/>
            <person name="Negash T."/>
            <person name="Nguyen T."/>
            <person name="Nguyen N."/>
            <person name="Nicol R."/>
            <person name="Norbu C."/>
            <person name="Norbu N."/>
            <person name="Novod N."/>
            <person name="O'Neill B."/>
            <person name="Osman S."/>
            <person name="Markiewicz E."/>
            <person name="Oyono O.L."/>
            <person name="Patti C."/>
            <person name="Phunkhang P."/>
            <person name="Pierre F."/>
            <person name="Priest M."/>
            <person name="Raghuraman S."/>
            <person name="Rege F."/>
            <person name="Reyes R."/>
            <person name="Rise C."/>
            <person name="Rogov P."/>
            <person name="Ross K."/>
            <person name="Ryan E."/>
            <person name="Settipalli S."/>
            <person name="Shea T."/>
            <person name="Sherpa N."/>
            <person name="Shi L."/>
            <person name="Shih D."/>
            <person name="Sparrow T."/>
            <person name="Spaulding J."/>
            <person name="Stalker J."/>
            <person name="Stange-Thomann N."/>
            <person name="Stavropoulos S."/>
            <person name="Stone C."/>
            <person name="Strader C."/>
            <person name="Tesfaye S."/>
            <person name="Thomson T."/>
            <person name="Thoulutsang Y."/>
            <person name="Thoulutsang D."/>
            <person name="Topham K."/>
            <person name="Topping I."/>
            <person name="Tsamla T."/>
            <person name="Vassiliev H."/>
            <person name="Vo A."/>
            <person name="Wangchuk T."/>
            <person name="Wangdi T."/>
            <person name="Weiand M."/>
            <person name="Wilkinson J."/>
            <person name="Wilson A."/>
            <person name="Yadav S."/>
            <person name="Young G."/>
            <person name="Yu Q."/>
            <person name="Zembek L."/>
            <person name="Zhong D."/>
            <person name="Zimmer A."/>
            <person name="Zwirko Z."/>
            <person name="Jaffe D.B."/>
            <person name="Alvarez P."/>
            <person name="Brockman W."/>
            <person name="Butler J."/>
            <person name="Chin C."/>
            <person name="Gnerre S."/>
            <person name="MacCallum I."/>
            <person name="Graves J.A."/>
            <person name="Ponting C.P."/>
            <person name="Breen M."/>
            <person name="Samollow P.B."/>
            <person name="Lander E.S."/>
            <person name="Lindblad-Toh K."/>
        </authorList>
    </citation>
    <scope>NUCLEOTIDE SEQUENCE [LARGE SCALE GENOMIC DNA]</scope>
</reference>
<evidence type="ECO:0000259" key="4">
    <source>
        <dbReference type="Pfam" id="PF00206"/>
    </source>
</evidence>
<dbReference type="InterPro" id="IPR008948">
    <property type="entry name" value="L-Aspartase-like"/>
</dbReference>
<feature type="region of interest" description="Disordered" evidence="3">
    <location>
        <begin position="520"/>
        <end position="617"/>
    </location>
</feature>
<dbReference type="InterPro" id="IPR000362">
    <property type="entry name" value="Fumarate_lyase_fam"/>
</dbReference>
<dbReference type="GO" id="GO:0005829">
    <property type="term" value="C:cytosol"/>
    <property type="evidence" value="ECO:0000318"/>
    <property type="project" value="GO_Central"/>
</dbReference>
<evidence type="ECO:0000256" key="3">
    <source>
        <dbReference type="SAM" id="MobiDB-lite"/>
    </source>
</evidence>
<dbReference type="Proteomes" id="UP000002280">
    <property type="component" value="Chromosome 8"/>
</dbReference>
<dbReference type="Pfam" id="PF00206">
    <property type="entry name" value="Lyase_1"/>
    <property type="match status" value="1"/>
</dbReference>
<dbReference type="GeneTree" id="ENSGT00950000183122"/>
<dbReference type="CDD" id="cd03302">
    <property type="entry name" value="Adenylsuccinate_lyase_2"/>
    <property type="match status" value="1"/>
</dbReference>
<name>A0A5F8GU99_MONDO</name>
<evidence type="ECO:0000256" key="1">
    <source>
        <dbReference type="ARBA" id="ARBA00011668"/>
    </source>
</evidence>
<dbReference type="PRINTS" id="PR00149">
    <property type="entry name" value="FUMRATELYASE"/>
</dbReference>
<dbReference type="PANTHER" id="PTHR43172:SF1">
    <property type="entry name" value="ADENYLOSUCCINATE LYASE"/>
    <property type="match status" value="1"/>
</dbReference>
<reference evidence="5" key="3">
    <citation type="submission" date="2025-09" db="UniProtKB">
        <authorList>
            <consortium name="Ensembl"/>
        </authorList>
    </citation>
    <scope>IDENTIFICATION</scope>
</reference>